<feature type="domain" description="HTH hxlR-type" evidence="4">
    <location>
        <begin position="9"/>
        <end position="109"/>
    </location>
</feature>
<protein>
    <submittedName>
        <fullName evidence="5">Transcriptional regulator, HxlR family</fullName>
    </submittedName>
</protein>
<dbReference type="Pfam" id="PF01638">
    <property type="entry name" value="HxlR"/>
    <property type="match status" value="1"/>
</dbReference>
<organism evidence="5 6">
    <name type="scientific">Kribbella flavida (strain DSM 17836 / JCM 10339 / NBRC 14399)</name>
    <dbReference type="NCBI Taxonomy" id="479435"/>
    <lineage>
        <taxon>Bacteria</taxon>
        <taxon>Bacillati</taxon>
        <taxon>Actinomycetota</taxon>
        <taxon>Actinomycetes</taxon>
        <taxon>Propionibacteriales</taxon>
        <taxon>Kribbellaceae</taxon>
        <taxon>Kribbella</taxon>
    </lineage>
</organism>
<dbReference type="PROSITE" id="PS51118">
    <property type="entry name" value="HTH_HXLR"/>
    <property type="match status" value="1"/>
</dbReference>
<dbReference type="EMBL" id="CP001736">
    <property type="protein sequence ID" value="ADB31596.1"/>
    <property type="molecule type" value="Genomic_DNA"/>
</dbReference>
<dbReference type="OrthoDB" id="9792527at2"/>
<dbReference type="AlphaFoldDB" id="D2PWE4"/>
<dbReference type="GO" id="GO:0003677">
    <property type="term" value="F:DNA binding"/>
    <property type="evidence" value="ECO:0007669"/>
    <property type="project" value="UniProtKB-KW"/>
</dbReference>
<evidence type="ECO:0000259" key="4">
    <source>
        <dbReference type="PROSITE" id="PS51118"/>
    </source>
</evidence>
<gene>
    <name evidence="5" type="ordered locus">Kfla_2522</name>
</gene>
<name>D2PWE4_KRIFD</name>
<evidence type="ECO:0000313" key="6">
    <source>
        <dbReference type="Proteomes" id="UP000007967"/>
    </source>
</evidence>
<evidence type="ECO:0000256" key="2">
    <source>
        <dbReference type="ARBA" id="ARBA00023125"/>
    </source>
</evidence>
<dbReference type="STRING" id="479435.Kfla_2522"/>
<dbReference type="PANTHER" id="PTHR33204:SF18">
    <property type="entry name" value="TRANSCRIPTIONAL REGULATORY PROTEIN"/>
    <property type="match status" value="1"/>
</dbReference>
<dbReference type="InterPro" id="IPR036388">
    <property type="entry name" value="WH-like_DNA-bd_sf"/>
</dbReference>
<evidence type="ECO:0000256" key="1">
    <source>
        <dbReference type="ARBA" id="ARBA00023015"/>
    </source>
</evidence>
<dbReference type="RefSeq" id="WP_012920152.1">
    <property type="nucleotide sequence ID" value="NC_013729.1"/>
</dbReference>
<keyword evidence="3" id="KW-0804">Transcription</keyword>
<dbReference type="SUPFAM" id="SSF46785">
    <property type="entry name" value="Winged helix' DNA-binding domain"/>
    <property type="match status" value="1"/>
</dbReference>
<keyword evidence="6" id="KW-1185">Reference proteome</keyword>
<dbReference type="InterPro" id="IPR002577">
    <property type="entry name" value="HTH_HxlR"/>
</dbReference>
<dbReference type="PANTHER" id="PTHR33204">
    <property type="entry name" value="TRANSCRIPTIONAL REGULATOR, MARR FAMILY"/>
    <property type="match status" value="1"/>
</dbReference>
<evidence type="ECO:0000313" key="5">
    <source>
        <dbReference type="EMBL" id="ADB31596.1"/>
    </source>
</evidence>
<dbReference type="Gene3D" id="1.10.10.10">
    <property type="entry name" value="Winged helix-like DNA-binding domain superfamily/Winged helix DNA-binding domain"/>
    <property type="match status" value="1"/>
</dbReference>
<dbReference type="eggNOG" id="COG1733">
    <property type="taxonomic scope" value="Bacteria"/>
</dbReference>
<evidence type="ECO:0000256" key="3">
    <source>
        <dbReference type="ARBA" id="ARBA00023163"/>
    </source>
</evidence>
<reference evidence="5 6" key="2">
    <citation type="journal article" date="2010" name="Stand. Genomic Sci.">
        <title>Complete genome sequence of Kribbella flavida type strain (IFO 14399).</title>
        <authorList>
            <person name="Pukall R."/>
            <person name="Lapidus A."/>
            <person name="Glavina Del Rio T."/>
            <person name="Copeland A."/>
            <person name="Tice H."/>
            <person name="Cheng J.-F."/>
            <person name="Lucas S."/>
            <person name="Chen F."/>
            <person name="Nolan M."/>
            <person name="LaButti K."/>
            <person name="Pati A."/>
            <person name="Ivanova N."/>
            <person name="Mavrommatis K."/>
            <person name="Mikhailova N."/>
            <person name="Pitluck S."/>
            <person name="Bruce D."/>
            <person name="Goodwin L."/>
            <person name="Land M."/>
            <person name="Hauser L."/>
            <person name="Chang Y.-J."/>
            <person name="Jeffries C.D."/>
            <person name="Chen A."/>
            <person name="Palaniappan K."/>
            <person name="Chain P."/>
            <person name="Rohde M."/>
            <person name="Goeker M."/>
            <person name="Bristow J."/>
            <person name="Eisen J.A."/>
            <person name="Markowitz V."/>
            <person name="Hugenholtz P."/>
            <person name="Kyrpides N.C."/>
            <person name="Klenk H.-P."/>
            <person name="Brettin T."/>
        </authorList>
    </citation>
    <scope>NUCLEOTIDE SEQUENCE [LARGE SCALE GENOMIC DNA]</scope>
    <source>
        <strain evidence="6">DSM 17836 / JCM 10339 / NBRC 14399</strain>
    </source>
</reference>
<dbReference type="InterPro" id="IPR036390">
    <property type="entry name" value="WH_DNA-bd_sf"/>
</dbReference>
<keyword evidence="1" id="KW-0805">Transcription regulation</keyword>
<reference evidence="6" key="1">
    <citation type="submission" date="2009-09" db="EMBL/GenBank/DDBJ databases">
        <title>The complete genome of Kribbella flavida DSM 17836.</title>
        <authorList>
            <consortium name="US DOE Joint Genome Institute (JGI-PGF)"/>
            <person name="Lucas S."/>
            <person name="Copeland A."/>
            <person name="Lapidus A."/>
            <person name="Glavina del Rio T."/>
            <person name="Dalin E."/>
            <person name="Tice H."/>
            <person name="Bruce D."/>
            <person name="Goodwin L."/>
            <person name="Pitluck S."/>
            <person name="Kyrpides N."/>
            <person name="Mavromatis K."/>
            <person name="Ivanova N."/>
            <person name="Saunders E."/>
            <person name="Brettin T."/>
            <person name="Detter J.C."/>
            <person name="Han C."/>
            <person name="Larimer F."/>
            <person name="Land M."/>
            <person name="Hauser L."/>
            <person name="Markowitz V."/>
            <person name="Cheng J.-F."/>
            <person name="Hugenholtz P."/>
            <person name="Woyke T."/>
            <person name="Wu D."/>
            <person name="Pukall R."/>
            <person name="Klenk H.-P."/>
            <person name="Eisen J.A."/>
        </authorList>
    </citation>
    <scope>NUCLEOTIDE SEQUENCE [LARGE SCALE GENOMIC DNA]</scope>
    <source>
        <strain evidence="6">DSM 17836 / JCM 10339 / NBRC 14399</strain>
    </source>
</reference>
<keyword evidence="2" id="KW-0238">DNA-binding</keyword>
<dbReference type="KEGG" id="kfl:Kfla_2522"/>
<proteinExistence type="predicted"/>
<sequence length="174" mass="19447">MTDEHRSGCPINLSLEVFGDKWSLLILRDMIFGAQRHFRDLQKGSQEGIASNILASRLKHLVELGMLTKRPDPAHKQKAIYSLTEASIQLVPVMAALGSWGLRWQPASEELSIRAQLLEEGGPELWNRFMAELRDEHLGIPAEPSADGKLVRERLQEAYLAVLAERGKSLPSKA</sequence>
<dbReference type="HOGENOM" id="CLU_111585_0_2_11"/>
<dbReference type="Proteomes" id="UP000007967">
    <property type="component" value="Chromosome"/>
</dbReference>
<accession>D2PWE4</accession>